<keyword evidence="2" id="KW-1185">Reference proteome</keyword>
<accession>A0A511ZIG2</accession>
<evidence type="ECO:0000313" key="1">
    <source>
        <dbReference type="EMBL" id="GEN87234.1"/>
    </source>
</evidence>
<dbReference type="AlphaFoldDB" id="A0A511ZIG2"/>
<dbReference type="EMBL" id="BJYM01000007">
    <property type="protein sequence ID" value="GEN87234.1"/>
    <property type="molecule type" value="Genomic_DNA"/>
</dbReference>
<evidence type="ECO:0000313" key="2">
    <source>
        <dbReference type="Proteomes" id="UP000321558"/>
    </source>
</evidence>
<sequence>MTEKYLWEVTYKMTYNNDTFKVITSVKDISQVAKVCDQWFSGTSNYPEDIQNIQYIGEVFE</sequence>
<proteinExistence type="predicted"/>
<comment type="caution">
    <text evidence="1">The sequence shown here is derived from an EMBL/GenBank/DDBJ whole genome shotgun (WGS) entry which is preliminary data.</text>
</comment>
<organism evidence="1 2">
    <name type="scientific">Oceanobacillus sojae</name>
    <dbReference type="NCBI Taxonomy" id="582851"/>
    <lineage>
        <taxon>Bacteria</taxon>
        <taxon>Bacillati</taxon>
        <taxon>Bacillota</taxon>
        <taxon>Bacilli</taxon>
        <taxon>Bacillales</taxon>
        <taxon>Bacillaceae</taxon>
        <taxon>Oceanobacillus</taxon>
    </lineage>
</organism>
<gene>
    <name evidence="1" type="ORF">OSO01_19730</name>
</gene>
<reference evidence="1 2" key="1">
    <citation type="submission" date="2019-07" db="EMBL/GenBank/DDBJ databases">
        <title>Whole genome shotgun sequence of Oceanobacillus sojae NBRC 105379.</title>
        <authorList>
            <person name="Hosoyama A."/>
            <person name="Uohara A."/>
            <person name="Ohji S."/>
            <person name="Ichikawa N."/>
        </authorList>
    </citation>
    <scope>NUCLEOTIDE SEQUENCE [LARGE SCALE GENOMIC DNA]</scope>
    <source>
        <strain evidence="1 2">NBRC 105379</strain>
    </source>
</reference>
<dbReference type="RefSeq" id="WP_147210230.1">
    <property type="nucleotide sequence ID" value="NZ_BJYM01000007.1"/>
</dbReference>
<protein>
    <submittedName>
        <fullName evidence="1">Uncharacterized protein</fullName>
    </submittedName>
</protein>
<name>A0A511ZIG2_9BACI</name>
<dbReference type="Proteomes" id="UP000321558">
    <property type="component" value="Unassembled WGS sequence"/>
</dbReference>